<protein>
    <submittedName>
        <fullName evidence="2">DUF3369 domain-containing protein</fullName>
    </submittedName>
</protein>
<accession>A0ABX2TIA4</accession>
<name>A0ABX2TIA4_9PROT</name>
<dbReference type="PROSITE" id="PS51832">
    <property type="entry name" value="HD_GYP"/>
    <property type="match status" value="1"/>
</dbReference>
<dbReference type="InterPro" id="IPR052020">
    <property type="entry name" value="Cyclic_di-GMP/3'3'-cGAMP_PDE"/>
</dbReference>
<dbReference type="PANTHER" id="PTHR45228:SF9">
    <property type="entry name" value="3'3'-CGAMP-SPECIFIC PHOSPHODIESTERASE 2"/>
    <property type="match status" value="1"/>
</dbReference>
<dbReference type="PANTHER" id="PTHR45228">
    <property type="entry name" value="CYCLIC DI-GMP PHOSPHODIESTERASE TM_0186-RELATED"/>
    <property type="match status" value="1"/>
</dbReference>
<gene>
    <name evidence="2" type="ORF">HND93_30610</name>
</gene>
<organism evidence="2 3">
    <name type="scientific">Azospirillum oleiclasticum</name>
    <dbReference type="NCBI Taxonomy" id="2735135"/>
    <lineage>
        <taxon>Bacteria</taxon>
        <taxon>Pseudomonadati</taxon>
        <taxon>Pseudomonadota</taxon>
        <taxon>Alphaproteobacteria</taxon>
        <taxon>Rhodospirillales</taxon>
        <taxon>Azospirillaceae</taxon>
        <taxon>Azospirillum</taxon>
    </lineage>
</organism>
<reference evidence="2 3" key="1">
    <citation type="submission" date="2020-05" db="EMBL/GenBank/DDBJ databases">
        <title>Azospirillum oleiclasticum sp. nov, a nitrogen-fixing and heavy crude oil-emulsifying bacterium isolated from the crude oil of Yumen Oilfield.</title>
        <authorList>
            <person name="Wu D."/>
            <person name="Cai M."/>
            <person name="Zhang X."/>
        </authorList>
    </citation>
    <scope>NUCLEOTIDE SEQUENCE [LARGE SCALE GENOMIC DNA]</scope>
    <source>
        <strain evidence="2 3">ROY-1-1-2</strain>
    </source>
</reference>
<dbReference type="CDD" id="cd00077">
    <property type="entry name" value="HDc"/>
    <property type="match status" value="1"/>
</dbReference>
<dbReference type="SUPFAM" id="SSF109604">
    <property type="entry name" value="HD-domain/PDEase-like"/>
    <property type="match status" value="1"/>
</dbReference>
<evidence type="ECO:0000313" key="3">
    <source>
        <dbReference type="Proteomes" id="UP000584642"/>
    </source>
</evidence>
<dbReference type="Pfam" id="PF13487">
    <property type="entry name" value="HD_5"/>
    <property type="match status" value="1"/>
</dbReference>
<evidence type="ECO:0000259" key="1">
    <source>
        <dbReference type="PROSITE" id="PS51832"/>
    </source>
</evidence>
<dbReference type="EMBL" id="JABFDB010000035">
    <property type="protein sequence ID" value="NYZ24077.1"/>
    <property type="molecule type" value="Genomic_DNA"/>
</dbReference>
<sequence length="559" mass="61948">MSASNSETDAPPPDGDGAERRAETAWKLLIVDGDEAFHERCRSALRDLVFRDAGVELLAARSPVDAKAVLAARPNIAMVLLTVEPNGDEAELELVEHLRGTLGNQRMRVVVCADRADGAFERAVVLQHEINEFRTRAELTGDRLCTVVIESLRAYASALTLESNYKMMVATTGIFALKSQSMFYFNMLLQLDAMLDHGRNSLLCVRDPNRDGPDLRVKAASGRFMPWMRAPLDQVQDEAVVNAVRRVAATGETVHTPEHCLFRIQARSDVLVVAYAERAPDSVPIDRKLVEVFRDKAATALNNLLLTEELNAAQQATVRAFASIADHSDQSDSGHLSRFERMCTATAAKMLERQFYPREVDRYLVEQIGLASTLHDIGLYRIPESILSNVDELMEDDYQVIHLHPKIGHDILRTAATPLSGRSLLSVAADIARGHHERYDGSGYPDRLKGDAVPVSARIAGVVDIFDALVTDRVHRTAWPVPDALRWLRERAGKEFDPKVVEAFVEAIGDILKSEPQFFPTPKALPADRGVGPRLMALATRLIRGMPNETVDANMDTHR</sequence>
<dbReference type="InterPro" id="IPR003607">
    <property type="entry name" value="HD/PDEase_dom"/>
</dbReference>
<dbReference type="Gene3D" id="1.10.3210.10">
    <property type="entry name" value="Hypothetical protein af1432"/>
    <property type="match status" value="1"/>
</dbReference>
<keyword evidence="3" id="KW-1185">Reference proteome</keyword>
<dbReference type="Pfam" id="PF11849">
    <property type="entry name" value="DUF3369"/>
    <property type="match status" value="1"/>
</dbReference>
<dbReference type="InterPro" id="IPR037522">
    <property type="entry name" value="HD_GYP_dom"/>
</dbReference>
<dbReference type="RefSeq" id="WP_180285854.1">
    <property type="nucleotide sequence ID" value="NZ_JABFDB010000035.1"/>
</dbReference>
<dbReference type="Proteomes" id="UP000584642">
    <property type="component" value="Unassembled WGS sequence"/>
</dbReference>
<comment type="caution">
    <text evidence="2">The sequence shown here is derived from an EMBL/GenBank/DDBJ whole genome shotgun (WGS) entry which is preliminary data.</text>
</comment>
<dbReference type="InterPro" id="IPR021800">
    <property type="entry name" value="DUF3369"/>
</dbReference>
<feature type="domain" description="HD-GYP" evidence="1">
    <location>
        <begin position="310"/>
        <end position="520"/>
    </location>
</feature>
<proteinExistence type="predicted"/>
<evidence type="ECO:0000313" key="2">
    <source>
        <dbReference type="EMBL" id="NYZ24077.1"/>
    </source>
</evidence>